<proteinExistence type="predicted"/>
<sequence length="35" mass="3722">MAVSKSGNACTEAAPGDYPPVARTRSDKVSREEKL</sequence>
<evidence type="ECO:0000256" key="1">
    <source>
        <dbReference type="SAM" id="MobiDB-lite"/>
    </source>
</evidence>
<name>A0A0A8Y0B8_ARUDO</name>
<reference evidence="2" key="2">
    <citation type="journal article" date="2015" name="Data Brief">
        <title>Shoot transcriptome of the giant reed, Arundo donax.</title>
        <authorList>
            <person name="Barrero R.A."/>
            <person name="Guerrero F.D."/>
            <person name="Moolhuijzen P."/>
            <person name="Goolsby J.A."/>
            <person name="Tidwell J."/>
            <person name="Bellgard S.E."/>
            <person name="Bellgard M.I."/>
        </authorList>
    </citation>
    <scope>NUCLEOTIDE SEQUENCE</scope>
    <source>
        <tissue evidence="2">Shoot tissue taken approximately 20 cm above the soil surface</tissue>
    </source>
</reference>
<reference evidence="2" key="1">
    <citation type="submission" date="2014-09" db="EMBL/GenBank/DDBJ databases">
        <authorList>
            <person name="Magalhaes I.L.F."/>
            <person name="Oliveira U."/>
            <person name="Santos F.R."/>
            <person name="Vidigal T.H.D.A."/>
            <person name="Brescovit A.D."/>
            <person name="Santos A.J."/>
        </authorList>
    </citation>
    <scope>NUCLEOTIDE SEQUENCE</scope>
    <source>
        <tissue evidence="2">Shoot tissue taken approximately 20 cm above the soil surface</tissue>
    </source>
</reference>
<feature type="region of interest" description="Disordered" evidence="1">
    <location>
        <begin position="1"/>
        <end position="35"/>
    </location>
</feature>
<dbReference type="EMBL" id="GBRH01280453">
    <property type="protein sequence ID" value="JAD17442.1"/>
    <property type="molecule type" value="Transcribed_RNA"/>
</dbReference>
<organism evidence="2">
    <name type="scientific">Arundo donax</name>
    <name type="common">Giant reed</name>
    <name type="synonym">Donax arundinaceus</name>
    <dbReference type="NCBI Taxonomy" id="35708"/>
    <lineage>
        <taxon>Eukaryota</taxon>
        <taxon>Viridiplantae</taxon>
        <taxon>Streptophyta</taxon>
        <taxon>Embryophyta</taxon>
        <taxon>Tracheophyta</taxon>
        <taxon>Spermatophyta</taxon>
        <taxon>Magnoliopsida</taxon>
        <taxon>Liliopsida</taxon>
        <taxon>Poales</taxon>
        <taxon>Poaceae</taxon>
        <taxon>PACMAD clade</taxon>
        <taxon>Arundinoideae</taxon>
        <taxon>Arundineae</taxon>
        <taxon>Arundo</taxon>
    </lineage>
</organism>
<evidence type="ECO:0000313" key="2">
    <source>
        <dbReference type="EMBL" id="JAD17442.1"/>
    </source>
</evidence>
<dbReference type="AlphaFoldDB" id="A0A0A8Y0B8"/>
<protein>
    <submittedName>
        <fullName evidence="2">Uncharacterized protein</fullName>
    </submittedName>
</protein>
<feature type="compositionally biased region" description="Basic and acidic residues" evidence="1">
    <location>
        <begin position="24"/>
        <end position="35"/>
    </location>
</feature>
<accession>A0A0A8Y0B8</accession>